<evidence type="ECO:0000313" key="8">
    <source>
        <dbReference type="EMBL" id="CAD9095390.1"/>
    </source>
</evidence>
<dbReference type="Pfam" id="PF05191">
    <property type="entry name" value="ADK_lid"/>
    <property type="match status" value="1"/>
</dbReference>
<accession>A0A7S1L865</accession>
<dbReference type="PRINTS" id="PR00094">
    <property type="entry name" value="ADENYLTKNASE"/>
</dbReference>
<feature type="compositionally biased region" description="Low complexity" evidence="6">
    <location>
        <begin position="226"/>
        <end position="252"/>
    </location>
</feature>
<dbReference type="InterPro" id="IPR027417">
    <property type="entry name" value="P-loop_NTPase"/>
</dbReference>
<dbReference type="InterPro" id="IPR007862">
    <property type="entry name" value="Adenylate_kinase_lid-dom"/>
</dbReference>
<dbReference type="GO" id="GO:0005524">
    <property type="term" value="F:ATP binding"/>
    <property type="evidence" value="ECO:0007669"/>
    <property type="project" value="InterPro"/>
</dbReference>
<dbReference type="AlphaFoldDB" id="A0A7S1L865"/>
<sequence>MSGSSNNKPPTGADLPTSIKLALLGPPGSGKGSQCVRIKERYPDLCYINPHMMVREEIHRGTPFGLEAQKKIFSGEVISHDTYNSLFLERARSAACAKGYILDGMPTEVKQAEALVKQGEEFDAVFFLDMSDETVMRRTSGRWVHQRSGRIYHDTFARPKAPGYDDETGERLTQRADDSPVVAQQRLDAYKKNAAALREYWSVSAGEHKRRLKEAAEAAKKAAAKAVSADDATPPASSSDATPAADASSTAAEPMVEGEPSYKPEVFCKRLPRVATVDAEGGMETVRGRVFAALDEAIKEKHARVSRGGWWKFW</sequence>
<dbReference type="CDD" id="cd01428">
    <property type="entry name" value="ADK"/>
    <property type="match status" value="1"/>
</dbReference>
<evidence type="ECO:0000259" key="7">
    <source>
        <dbReference type="Pfam" id="PF05191"/>
    </source>
</evidence>
<proteinExistence type="inferred from homology"/>
<dbReference type="Gene3D" id="3.40.50.300">
    <property type="entry name" value="P-loop containing nucleotide triphosphate hydrolases"/>
    <property type="match status" value="1"/>
</dbReference>
<feature type="region of interest" description="Disordered" evidence="6">
    <location>
        <begin position="156"/>
        <end position="175"/>
    </location>
</feature>
<gene>
    <name evidence="8" type="ORF">NDES1114_LOCUS4171</name>
</gene>
<dbReference type="EMBL" id="HBGF01006130">
    <property type="protein sequence ID" value="CAD9095390.1"/>
    <property type="molecule type" value="Transcribed_RNA"/>
</dbReference>
<dbReference type="SUPFAM" id="SSF52540">
    <property type="entry name" value="P-loop containing nucleoside triphosphate hydrolases"/>
    <property type="match status" value="1"/>
</dbReference>
<evidence type="ECO:0000256" key="2">
    <source>
        <dbReference type="ARBA" id="ARBA00022679"/>
    </source>
</evidence>
<name>A0A7S1L865_NEODS</name>
<feature type="domain" description="Adenylate kinase active site lid" evidence="7">
    <location>
        <begin position="142"/>
        <end position="177"/>
    </location>
</feature>
<feature type="region of interest" description="Disordered" evidence="6">
    <location>
        <begin position="226"/>
        <end position="259"/>
    </location>
</feature>
<evidence type="ECO:0000256" key="6">
    <source>
        <dbReference type="SAM" id="MobiDB-lite"/>
    </source>
</evidence>
<comment type="similarity">
    <text evidence="1 5">Belongs to the adenylate kinase family.</text>
</comment>
<keyword evidence="3" id="KW-0547">Nucleotide-binding</keyword>
<dbReference type="PANTHER" id="PTHR23359">
    <property type="entry name" value="NUCLEOTIDE KINASE"/>
    <property type="match status" value="1"/>
</dbReference>
<keyword evidence="2 5" id="KW-0808">Transferase</keyword>
<dbReference type="InterPro" id="IPR000850">
    <property type="entry name" value="Adenylat/UMP-CMP_kin"/>
</dbReference>
<keyword evidence="4 5" id="KW-0418">Kinase</keyword>
<evidence type="ECO:0000256" key="5">
    <source>
        <dbReference type="RuleBase" id="RU003330"/>
    </source>
</evidence>
<dbReference type="GO" id="GO:0004017">
    <property type="term" value="F:AMP kinase activity"/>
    <property type="evidence" value="ECO:0007669"/>
    <property type="project" value="InterPro"/>
</dbReference>
<dbReference type="InterPro" id="IPR036193">
    <property type="entry name" value="ADK_active_lid_dom_sf"/>
</dbReference>
<protein>
    <recommendedName>
        <fullName evidence="7">Adenylate kinase active site lid domain-containing protein</fullName>
    </recommendedName>
</protein>
<dbReference type="SUPFAM" id="SSF57774">
    <property type="entry name" value="Microbial and mitochondrial ADK, insert 'zinc finger' domain"/>
    <property type="match status" value="1"/>
</dbReference>
<organism evidence="8">
    <name type="scientific">Neobodo designis</name>
    <name type="common">Flagellated protozoan</name>
    <name type="synonym">Bodo designis</name>
    <dbReference type="NCBI Taxonomy" id="312471"/>
    <lineage>
        <taxon>Eukaryota</taxon>
        <taxon>Discoba</taxon>
        <taxon>Euglenozoa</taxon>
        <taxon>Kinetoplastea</taxon>
        <taxon>Metakinetoplastina</taxon>
        <taxon>Neobodonida</taxon>
        <taxon>Neobodo</taxon>
    </lineage>
</organism>
<evidence type="ECO:0000256" key="1">
    <source>
        <dbReference type="ARBA" id="ARBA00007220"/>
    </source>
</evidence>
<evidence type="ECO:0000256" key="4">
    <source>
        <dbReference type="ARBA" id="ARBA00022777"/>
    </source>
</evidence>
<dbReference type="Pfam" id="PF00406">
    <property type="entry name" value="ADK"/>
    <property type="match status" value="1"/>
</dbReference>
<reference evidence="8" key="1">
    <citation type="submission" date="2021-01" db="EMBL/GenBank/DDBJ databases">
        <authorList>
            <person name="Corre E."/>
            <person name="Pelletier E."/>
            <person name="Niang G."/>
            <person name="Scheremetjew M."/>
            <person name="Finn R."/>
            <person name="Kale V."/>
            <person name="Holt S."/>
            <person name="Cochrane G."/>
            <person name="Meng A."/>
            <person name="Brown T."/>
            <person name="Cohen L."/>
        </authorList>
    </citation>
    <scope>NUCLEOTIDE SEQUENCE</scope>
    <source>
        <strain evidence="8">CCAP 1951/1</strain>
    </source>
</reference>
<evidence type="ECO:0000256" key="3">
    <source>
        <dbReference type="ARBA" id="ARBA00022741"/>
    </source>
</evidence>
<dbReference type="HAMAP" id="MF_00235">
    <property type="entry name" value="Adenylate_kinase_Adk"/>
    <property type="match status" value="1"/>
</dbReference>